<keyword evidence="2" id="KW-0328">Glycosyltransferase</keyword>
<dbReference type="GO" id="GO:0035251">
    <property type="term" value="F:UDP-glucosyltransferase activity"/>
    <property type="evidence" value="ECO:0007669"/>
    <property type="project" value="TreeGrafter"/>
</dbReference>
<dbReference type="InterPro" id="IPR002213">
    <property type="entry name" value="UDP_glucos_trans"/>
</dbReference>
<gene>
    <name evidence="5" type="primary">UGT73C3_3</name>
    <name evidence="5" type="ORF">CFP56_029365</name>
</gene>
<dbReference type="CDD" id="cd03784">
    <property type="entry name" value="GT1_Gtf-like"/>
    <property type="match status" value="1"/>
</dbReference>
<dbReference type="Pfam" id="PF00201">
    <property type="entry name" value="UDPGT"/>
    <property type="match status" value="1"/>
</dbReference>
<dbReference type="SUPFAM" id="SSF53756">
    <property type="entry name" value="UDP-Glycosyltransferase/glycogen phosphorylase"/>
    <property type="match status" value="2"/>
</dbReference>
<reference evidence="5 6" key="1">
    <citation type="journal article" date="2018" name="Sci. Data">
        <title>The draft genome sequence of cork oak.</title>
        <authorList>
            <person name="Ramos A.M."/>
            <person name="Usie A."/>
            <person name="Barbosa P."/>
            <person name="Barros P.M."/>
            <person name="Capote T."/>
            <person name="Chaves I."/>
            <person name="Simoes F."/>
            <person name="Abreu I."/>
            <person name="Carrasquinho I."/>
            <person name="Faro C."/>
            <person name="Guimaraes J.B."/>
            <person name="Mendonca D."/>
            <person name="Nobrega F."/>
            <person name="Rodrigues L."/>
            <person name="Saibo N.J.M."/>
            <person name="Varela M.C."/>
            <person name="Egas C."/>
            <person name="Matos J."/>
            <person name="Miguel C.M."/>
            <person name="Oliveira M.M."/>
            <person name="Ricardo C.P."/>
            <person name="Goncalves S."/>
        </authorList>
    </citation>
    <scope>NUCLEOTIDE SEQUENCE [LARGE SCALE GENOMIC DNA]</scope>
    <source>
        <strain evidence="6">cv. HL8</strain>
    </source>
</reference>
<feature type="coiled-coil region" evidence="4">
    <location>
        <begin position="815"/>
        <end position="852"/>
    </location>
</feature>
<feature type="coiled-coil region" evidence="4">
    <location>
        <begin position="403"/>
        <end position="430"/>
    </location>
</feature>
<evidence type="ECO:0000256" key="1">
    <source>
        <dbReference type="ARBA" id="ARBA00009995"/>
    </source>
</evidence>
<dbReference type="PROSITE" id="PS00375">
    <property type="entry name" value="UDPGT"/>
    <property type="match status" value="1"/>
</dbReference>
<sequence length="857" mass="96618">MAKLFAHHGVKVTVVLTPLNAARFNTILEQAKASNLNIEFVSLRFPGQEAGLPEGCENLDTLPSPHLLLQFFAACNMLQKPLEKWLEELESLPNCIISDICLPWTTEIGLKFKIPRLVFHTTSCFCLLCSHNISCSNVLEGVTSESQKFLVPNMPDRIEFTKAQLPEATTKNLDEFTNFVNQFKVAELSAQGIVVNTFEELEARYVEEYQKVVKNIWCIGPLSLCNKAISDKFERGNKTSIDERNCLRWLDSMKPNSVIYVCFGSLCEMLASQLVELALGLESSNYPFIWVIKRGNYSAELEKWLVEENFEEKTKGRGLIIRGWAPQVQILSHLAIGGFLTHCGWNSTLEGISAGVPMITWPMFAEQFYNEKLLVEVLRIGVSVGVKASADYGEEKDRVLVRSEDVKNAIEQLMGKGEEAEEKRERARKLGGIAKKSVEEGGSSYLNVKLLFQHISENKSIIGHDVIVTNSPASLPSCPFNVPKPSHPFHRNGQATCTPWPIIFTPLNAARFNKVLKEAKASNLNIEFVSLRFPGPKARLLWLEESKSLPNCIIANVGVPWTTEIGLKFKIPRLVFYTTSCFYQVCNHNISHSKVLEGVTSDSHTFLVPNILDRIEFTKGQLPEGMRKSSDESNTLMNQFRAAKLLAEGLVVNTLEELEPRYVEEYQKVIKNNWCIGPLSLCNKAMSDKFERGNKTSIDESNCLSWLDSMKPNSVIYVCFGSLCELSASQLVELALGLESSNYPFIWVIKKGNYSEELEIWLVEEKFKEKTKVRGLIIRGWAPQVQILSYLAIGSVGAKDFVDFGEEKDKVLVRSKDVKKAIEQLMDKGEEKKREERELESLEKSLRNQLKKGNLLT</sequence>
<keyword evidence="4" id="KW-0175">Coiled coil</keyword>
<accession>A0AAW0LUQ8</accession>
<dbReference type="Proteomes" id="UP000237347">
    <property type="component" value="Unassembled WGS sequence"/>
</dbReference>
<evidence type="ECO:0000313" key="5">
    <source>
        <dbReference type="EMBL" id="KAK7855185.1"/>
    </source>
</evidence>
<dbReference type="FunFam" id="3.40.50.2000:FF:000071">
    <property type="entry name" value="Glycosyltransferase"/>
    <property type="match status" value="1"/>
</dbReference>
<dbReference type="EMBL" id="PKMF04000048">
    <property type="protein sequence ID" value="KAK7855185.1"/>
    <property type="molecule type" value="Genomic_DNA"/>
</dbReference>
<comment type="similarity">
    <text evidence="1">Belongs to the UDP-glycosyltransferase family.</text>
</comment>
<dbReference type="Gene3D" id="3.40.50.2000">
    <property type="entry name" value="Glycogen Phosphorylase B"/>
    <property type="match status" value="4"/>
</dbReference>
<keyword evidence="6" id="KW-1185">Reference proteome</keyword>
<dbReference type="PANTHER" id="PTHR48047">
    <property type="entry name" value="GLYCOSYLTRANSFERASE"/>
    <property type="match status" value="1"/>
</dbReference>
<dbReference type="InterPro" id="IPR035595">
    <property type="entry name" value="UDP_glycos_trans_CS"/>
</dbReference>
<evidence type="ECO:0000256" key="4">
    <source>
        <dbReference type="SAM" id="Coils"/>
    </source>
</evidence>
<protein>
    <submittedName>
        <fullName evidence="5">Udp-glycosyltransferase 73c3</fullName>
    </submittedName>
</protein>
<comment type="caution">
    <text evidence="5">The sequence shown here is derived from an EMBL/GenBank/DDBJ whole genome shotgun (WGS) entry which is preliminary data.</text>
</comment>
<name>A0AAW0LUQ8_QUESU</name>
<keyword evidence="3" id="KW-0808">Transferase</keyword>
<evidence type="ECO:0000256" key="3">
    <source>
        <dbReference type="ARBA" id="ARBA00022679"/>
    </source>
</evidence>
<dbReference type="AlphaFoldDB" id="A0AAW0LUQ8"/>
<dbReference type="FunFam" id="3.40.50.2000:FF:000047">
    <property type="entry name" value="Glycosyltransferase"/>
    <property type="match status" value="1"/>
</dbReference>
<dbReference type="PANTHER" id="PTHR48047:SF182">
    <property type="entry name" value="GLYCOSYLTRANSFERASE"/>
    <property type="match status" value="1"/>
</dbReference>
<organism evidence="5 6">
    <name type="scientific">Quercus suber</name>
    <name type="common">Cork oak</name>
    <dbReference type="NCBI Taxonomy" id="58331"/>
    <lineage>
        <taxon>Eukaryota</taxon>
        <taxon>Viridiplantae</taxon>
        <taxon>Streptophyta</taxon>
        <taxon>Embryophyta</taxon>
        <taxon>Tracheophyta</taxon>
        <taxon>Spermatophyta</taxon>
        <taxon>Magnoliopsida</taxon>
        <taxon>eudicotyledons</taxon>
        <taxon>Gunneridae</taxon>
        <taxon>Pentapetalae</taxon>
        <taxon>rosids</taxon>
        <taxon>fabids</taxon>
        <taxon>Fagales</taxon>
        <taxon>Fagaceae</taxon>
        <taxon>Quercus</taxon>
    </lineage>
</organism>
<evidence type="ECO:0000256" key="2">
    <source>
        <dbReference type="ARBA" id="ARBA00022676"/>
    </source>
</evidence>
<evidence type="ECO:0000313" key="6">
    <source>
        <dbReference type="Proteomes" id="UP000237347"/>
    </source>
</evidence>
<proteinExistence type="inferred from homology"/>